<dbReference type="RefSeq" id="WP_001183303.1">
    <property type="nucleotide sequence ID" value="NZ_AFAA02000036.1"/>
</dbReference>
<dbReference type="InterPro" id="IPR010489">
    <property type="entry name" value="Effector_NleG"/>
</dbReference>
<accession>A0AAN3V025</accession>
<proteinExistence type="predicted"/>
<dbReference type="InterPro" id="IPR038436">
    <property type="entry name" value="Effector_NleG_sf"/>
</dbReference>
<gene>
    <name evidence="2" type="ORF">EC40967_3871</name>
</gene>
<dbReference type="GO" id="GO:0004842">
    <property type="term" value="F:ubiquitin-protein transferase activity"/>
    <property type="evidence" value="ECO:0007669"/>
    <property type="project" value="InterPro"/>
</dbReference>
<reference evidence="2 3" key="1">
    <citation type="submission" date="2011-12" db="EMBL/GenBank/DDBJ databases">
        <authorList>
            <person name="Brinkac L."/>
            <person name="Radune D."/>
            <person name="Sanka R."/>
            <person name="Selengut J."/>
            <person name="DebRoy C."/>
            <person name="Feng P."/>
            <person name="Fratamico P.M."/>
            <person name="Kapur V."/>
            <person name="Kariyawasam S."/>
            <person name="Losada L."/>
            <person name="Nierman W.C."/>
            <person name="Nelson K."/>
        </authorList>
    </citation>
    <scope>NUCLEOTIDE SEQUENCE [LARGE SCALE GENOMIC DNA]</scope>
    <source>
        <strain evidence="2 3">4.0967</strain>
    </source>
</reference>
<feature type="compositionally biased region" description="Polar residues" evidence="1">
    <location>
        <begin position="15"/>
        <end position="29"/>
    </location>
</feature>
<protein>
    <submittedName>
        <fullName evidence="2">PF06416 family protein</fullName>
    </submittedName>
</protein>
<name>A0AAN3V025_ECOLX</name>
<dbReference type="GO" id="GO:0044403">
    <property type="term" value="P:biological process involved in symbiotic interaction"/>
    <property type="evidence" value="ECO:0007669"/>
    <property type="project" value="InterPro"/>
</dbReference>
<dbReference type="Gene3D" id="3.30.40.80">
    <property type="entry name" value="Effector protein NleG"/>
    <property type="match status" value="1"/>
</dbReference>
<evidence type="ECO:0000313" key="3">
    <source>
        <dbReference type="Proteomes" id="UP000003866"/>
    </source>
</evidence>
<dbReference type="AlphaFoldDB" id="A0AAN3V025"/>
<dbReference type="Pfam" id="PF06416">
    <property type="entry name" value="T3SS_NleG"/>
    <property type="match status" value="1"/>
</dbReference>
<feature type="region of interest" description="Disordered" evidence="1">
    <location>
        <begin position="1"/>
        <end position="30"/>
    </location>
</feature>
<dbReference type="Proteomes" id="UP000003866">
    <property type="component" value="Unassembled WGS sequence"/>
</dbReference>
<dbReference type="EMBL" id="AFAA02000036">
    <property type="protein sequence ID" value="EII32238.1"/>
    <property type="molecule type" value="Genomic_DNA"/>
</dbReference>
<evidence type="ECO:0000313" key="2">
    <source>
        <dbReference type="EMBL" id="EII32238.1"/>
    </source>
</evidence>
<evidence type="ECO:0000256" key="1">
    <source>
        <dbReference type="SAM" id="MobiDB-lite"/>
    </source>
</evidence>
<organism evidence="2 3">
    <name type="scientific">Escherichia coli 4.0967</name>
    <dbReference type="NCBI Taxonomy" id="869687"/>
    <lineage>
        <taxon>Bacteria</taxon>
        <taxon>Pseudomonadati</taxon>
        <taxon>Pseudomonadota</taxon>
        <taxon>Gammaproteobacteria</taxon>
        <taxon>Enterobacterales</taxon>
        <taxon>Enterobacteriaceae</taxon>
        <taxon>Escherichia</taxon>
    </lineage>
</organism>
<sequence>MQPVGASNILPGSLLNESAESRNQTTPRQTGEIRIGNEMVAISHEPNDAVFFGVGRGFIIGDVMFSGLSANNLLTAHSGVREVRHEQENVLLQARISECAFSVSQEKLQCPEEGKRCPVTLETPETGVFVKNSEGSLVCTLFDSVSISRLVREGGVHPLTRETITPSMIVKPEDCIFDSSKGNFIIKDG</sequence>
<comment type="caution">
    <text evidence="2">The sequence shown here is derived from an EMBL/GenBank/DDBJ whole genome shotgun (WGS) entry which is preliminary data.</text>
</comment>